<protein>
    <submittedName>
        <fullName evidence="1">Conserved putative membrane protein</fullName>
    </submittedName>
</protein>
<name>A0A0H5DP46_9BACT</name>
<keyword evidence="2" id="KW-1185">Reference proteome</keyword>
<dbReference type="RefSeq" id="WP_098037539.1">
    <property type="nucleotide sequence ID" value="NZ_CWGJ01000005.1"/>
</dbReference>
<dbReference type="AlphaFoldDB" id="A0A0H5DP46"/>
<dbReference type="SUPFAM" id="SSF54637">
    <property type="entry name" value="Thioesterase/thiol ester dehydrase-isomerase"/>
    <property type="match status" value="1"/>
</dbReference>
<evidence type="ECO:0000313" key="1">
    <source>
        <dbReference type="EMBL" id="CRX37678.1"/>
    </source>
</evidence>
<dbReference type="InterPro" id="IPR027961">
    <property type="entry name" value="DUF4442"/>
</dbReference>
<gene>
    <name evidence="1" type="ORF">ELAC_0317</name>
</gene>
<dbReference type="EMBL" id="CWGJ01000005">
    <property type="protein sequence ID" value="CRX37678.1"/>
    <property type="molecule type" value="Genomic_DNA"/>
</dbReference>
<proteinExistence type="predicted"/>
<dbReference type="Gene3D" id="3.10.129.10">
    <property type="entry name" value="Hotdog Thioesterase"/>
    <property type="match status" value="1"/>
</dbReference>
<dbReference type="OrthoDB" id="9814774at2"/>
<dbReference type="InterPro" id="IPR029069">
    <property type="entry name" value="HotDog_dom_sf"/>
</dbReference>
<dbReference type="Proteomes" id="UP000220251">
    <property type="component" value="Unassembled WGS sequence"/>
</dbReference>
<evidence type="ECO:0000313" key="2">
    <source>
        <dbReference type="Proteomes" id="UP000220251"/>
    </source>
</evidence>
<reference evidence="2" key="1">
    <citation type="submission" date="2015-06" db="EMBL/GenBank/DDBJ databases">
        <authorList>
            <person name="Bertelli C."/>
        </authorList>
    </citation>
    <scope>NUCLEOTIDE SEQUENCE [LARGE SCALE GENOMIC DNA]</scope>
    <source>
        <strain evidence="2">CRIB-30</strain>
    </source>
</reference>
<accession>A0A0H5DP46</accession>
<sequence length="153" mass="17948">MRSILQRYIRHLWRFWPPFLFSGIRIERLDRDFRYARVRLKLRFWTANYVGTQFGGSLFSMTDPFYMLMLIKNLGPEYSIWDKSASISYVKPGRSDVLAEFTLSDDDLAAIVSALQTSDRLLWTRQIEIKDLEGEVVARVDKTVSIKKKNLSS</sequence>
<dbReference type="Pfam" id="PF14539">
    <property type="entry name" value="DUF4442"/>
    <property type="match status" value="1"/>
</dbReference>
<organism evidence="1 2">
    <name type="scientific">Estrella lausannensis</name>
    <dbReference type="NCBI Taxonomy" id="483423"/>
    <lineage>
        <taxon>Bacteria</taxon>
        <taxon>Pseudomonadati</taxon>
        <taxon>Chlamydiota</taxon>
        <taxon>Chlamydiia</taxon>
        <taxon>Parachlamydiales</taxon>
        <taxon>Candidatus Criblamydiaceae</taxon>
        <taxon>Estrella</taxon>
    </lineage>
</organism>